<feature type="compositionally biased region" description="Basic and acidic residues" evidence="1">
    <location>
        <begin position="636"/>
        <end position="645"/>
    </location>
</feature>
<proteinExistence type="predicted"/>
<dbReference type="GO" id="GO:0004601">
    <property type="term" value="F:peroxidase activity"/>
    <property type="evidence" value="ECO:0007669"/>
    <property type="project" value="UniProtKB-KW"/>
</dbReference>
<dbReference type="InterPro" id="IPR010255">
    <property type="entry name" value="Haem_peroxidase_sf"/>
</dbReference>
<gene>
    <name evidence="3" type="ORF">CTI12_AA085960</name>
</gene>
<organism evidence="3 4">
    <name type="scientific">Artemisia annua</name>
    <name type="common">Sweet wormwood</name>
    <dbReference type="NCBI Taxonomy" id="35608"/>
    <lineage>
        <taxon>Eukaryota</taxon>
        <taxon>Viridiplantae</taxon>
        <taxon>Streptophyta</taxon>
        <taxon>Embryophyta</taxon>
        <taxon>Tracheophyta</taxon>
        <taxon>Spermatophyta</taxon>
        <taxon>Magnoliopsida</taxon>
        <taxon>eudicotyledons</taxon>
        <taxon>Gunneridae</taxon>
        <taxon>Pentapetalae</taxon>
        <taxon>asterids</taxon>
        <taxon>campanulids</taxon>
        <taxon>Asterales</taxon>
        <taxon>Asteraceae</taxon>
        <taxon>Asteroideae</taxon>
        <taxon>Anthemideae</taxon>
        <taxon>Artemisiinae</taxon>
        <taxon>Artemisia</taxon>
    </lineage>
</organism>
<keyword evidence="3" id="KW-0560">Oxidoreductase</keyword>
<keyword evidence="4" id="KW-1185">Reference proteome</keyword>
<dbReference type="GO" id="GO:0020037">
    <property type="term" value="F:heme binding"/>
    <property type="evidence" value="ECO:0007669"/>
    <property type="project" value="InterPro"/>
</dbReference>
<feature type="compositionally biased region" description="Polar residues" evidence="1">
    <location>
        <begin position="592"/>
        <end position="604"/>
    </location>
</feature>
<feature type="domain" description="Plant heme peroxidase family profile" evidence="2">
    <location>
        <begin position="207"/>
        <end position="267"/>
    </location>
</feature>
<dbReference type="OrthoDB" id="30336at2759"/>
<dbReference type="AlphaFoldDB" id="A0A2U1Q1H1"/>
<feature type="region of interest" description="Disordered" evidence="1">
    <location>
        <begin position="592"/>
        <end position="662"/>
    </location>
</feature>
<protein>
    <submittedName>
        <fullName evidence="3">Heme peroxidase</fullName>
    </submittedName>
</protein>
<dbReference type="EMBL" id="PKPP01000511">
    <property type="protein sequence ID" value="PWA91869.1"/>
    <property type="molecule type" value="Genomic_DNA"/>
</dbReference>
<reference evidence="3 4" key="1">
    <citation type="journal article" date="2018" name="Mol. Plant">
        <title>The genome of Artemisia annua provides insight into the evolution of Asteraceae family and artemisinin biosynthesis.</title>
        <authorList>
            <person name="Shen Q."/>
            <person name="Zhang L."/>
            <person name="Liao Z."/>
            <person name="Wang S."/>
            <person name="Yan T."/>
            <person name="Shi P."/>
            <person name="Liu M."/>
            <person name="Fu X."/>
            <person name="Pan Q."/>
            <person name="Wang Y."/>
            <person name="Lv Z."/>
            <person name="Lu X."/>
            <person name="Zhang F."/>
            <person name="Jiang W."/>
            <person name="Ma Y."/>
            <person name="Chen M."/>
            <person name="Hao X."/>
            <person name="Li L."/>
            <person name="Tang Y."/>
            <person name="Lv G."/>
            <person name="Zhou Y."/>
            <person name="Sun X."/>
            <person name="Brodelius P.E."/>
            <person name="Rose J.K.C."/>
            <person name="Tang K."/>
        </authorList>
    </citation>
    <scope>NUCLEOTIDE SEQUENCE [LARGE SCALE GENOMIC DNA]</scope>
    <source>
        <strain evidence="4">cv. Huhao1</strain>
        <tissue evidence="3">Leaf</tissue>
    </source>
</reference>
<evidence type="ECO:0000313" key="4">
    <source>
        <dbReference type="Proteomes" id="UP000245207"/>
    </source>
</evidence>
<name>A0A2U1Q1H1_ARTAN</name>
<dbReference type="GO" id="GO:0006979">
    <property type="term" value="P:response to oxidative stress"/>
    <property type="evidence" value="ECO:0007669"/>
    <property type="project" value="InterPro"/>
</dbReference>
<evidence type="ECO:0000313" key="3">
    <source>
        <dbReference type="EMBL" id="PWA91869.1"/>
    </source>
</evidence>
<dbReference type="SUPFAM" id="SSF48113">
    <property type="entry name" value="Heme-dependent peroxidases"/>
    <property type="match status" value="1"/>
</dbReference>
<dbReference type="Proteomes" id="UP000245207">
    <property type="component" value="Unassembled WGS sequence"/>
</dbReference>
<dbReference type="PROSITE" id="PS50873">
    <property type="entry name" value="PEROXIDASE_4"/>
    <property type="match status" value="1"/>
</dbReference>
<evidence type="ECO:0000256" key="1">
    <source>
        <dbReference type="SAM" id="MobiDB-lite"/>
    </source>
</evidence>
<dbReference type="Gene3D" id="1.10.520.10">
    <property type="match status" value="1"/>
</dbReference>
<sequence>MLVNLAVAMNHNVGYTAPSRSQYFIQSLGTKCSPGMMVRIEAKQVRAEVNNQVPTDTIRDVGPGMSYTGGGLQKVSAVFICILNWGFDYRTSSLMIHEQLREASPNYFATTTSHILALLPKLYVQLVNETTIQCLTVISEMAYATIYHFSIEVKQVRAEVNNQVPTDTIRDVGPGMSYTGGVVRRGLQKVSAVFICILNWGFDYRTSSLMIHEPVPFQGEKNASTSLDAPKGLDIIYRIDNKLAFDCPETVLCADALITAAIDATFLETYMMVLAKARITATTFVFLESLWVELKLWVWCFYINCGMVNGNDMLGLRMPGWESDAKVLILDKGLFVMAALLIDCWVCDIYKEIFQHGEATEPMIKELDEDLEESQYPEVEFAIAGSKGYVSVNRTKDGENNGGRKVISVYNMGLFMGHKDESRIEHGYGAKPIFSVEKCWDSCNYKRTYLDYNQGWESDAKVLILDKGLFVMAALLIDCWVCDIYKEIFQHGEATEPMIKELDEDLEESQYPEVEFAIAGSKGYVSVNRTKDGGNNGGRKVISVYNMGLFMGHKDESRIEHGYNTLRVQSQYFLLRNVGTHVTTKEPTWITTKSPRTSNYQQQKKQSKLCETYKQSSNAKPKSALDYQQETTTGLTKEKTSESKTKKPKGSSSNWKPSHTDWAVTTSKPIEVQDHKLKNNKCRYNIKGFLEDDESDDDSMHHKCSNMAFPLLFST</sequence>
<keyword evidence="3" id="KW-0575">Peroxidase</keyword>
<dbReference type="InterPro" id="IPR002016">
    <property type="entry name" value="Haem_peroxidase"/>
</dbReference>
<dbReference type="STRING" id="35608.A0A2U1Q1H1"/>
<comment type="caution">
    <text evidence="3">The sequence shown here is derived from an EMBL/GenBank/DDBJ whole genome shotgun (WGS) entry which is preliminary data.</text>
</comment>
<accession>A0A2U1Q1H1</accession>
<evidence type="ECO:0000259" key="2">
    <source>
        <dbReference type="PROSITE" id="PS50873"/>
    </source>
</evidence>